<comment type="caution">
    <text evidence="2">The sequence shown here is derived from an EMBL/GenBank/DDBJ whole genome shotgun (WGS) entry which is preliminary data.</text>
</comment>
<evidence type="ECO:0000313" key="2">
    <source>
        <dbReference type="EMBL" id="KAL1890354.1"/>
    </source>
</evidence>
<protein>
    <submittedName>
        <fullName evidence="2">Mitotic spindle checkpoint protein Bub3</fullName>
    </submittedName>
</protein>
<sequence length="277" mass="30855">MNVAETDLDTDMSRPQTRRLTRTSSRSTRSGRFSPLLSPPAESSTKLCVPLDDQPSQQDVYDKAPPPGYKRLKKVREPQKHVWSDAYVDYSPGRFYTPRDPSNLGHQQPLFQQLPVQFLGDGFSGDETKTRKTRKRARTDNSSNSAGSSSRKKRKAEAASPILGSLDIVNLSQEERAIDMAATTSIAFAAARAKSKIKDIKTKMIPLRPVLETPPRHIWEFDDKPAPPIKKKRVTDKIEDVIVIPSSCDDSGRVIVIPEDKAVAPRPALPPLREACK</sequence>
<feature type="compositionally biased region" description="Acidic residues" evidence="1">
    <location>
        <begin position="1"/>
        <end position="10"/>
    </location>
</feature>
<feature type="region of interest" description="Disordered" evidence="1">
    <location>
        <begin position="1"/>
        <end position="76"/>
    </location>
</feature>
<dbReference type="EMBL" id="JAWCUI010000063">
    <property type="protein sequence ID" value="KAL1890354.1"/>
    <property type="molecule type" value="Genomic_DNA"/>
</dbReference>
<dbReference type="Proteomes" id="UP001583186">
    <property type="component" value="Unassembled WGS sequence"/>
</dbReference>
<proteinExistence type="predicted"/>
<feature type="compositionally biased region" description="Low complexity" evidence="1">
    <location>
        <begin position="22"/>
        <end position="34"/>
    </location>
</feature>
<gene>
    <name evidence="2" type="primary">BUB3_2</name>
    <name evidence="2" type="ORF">Sste5346_008356</name>
</gene>
<keyword evidence="3" id="KW-1185">Reference proteome</keyword>
<reference evidence="2 3" key="1">
    <citation type="journal article" date="2024" name="IMA Fungus">
        <title>IMA Genome - F19 : A genome assembly and annotation guide to empower mycologists, including annotated draft genome sequences of Ceratocystis pirilliformis, Diaporthe australafricana, Fusarium ophioides, Paecilomyces lecythidis, and Sporothrix stenoceras.</title>
        <authorList>
            <person name="Aylward J."/>
            <person name="Wilson A.M."/>
            <person name="Visagie C.M."/>
            <person name="Spraker J."/>
            <person name="Barnes I."/>
            <person name="Buitendag C."/>
            <person name="Ceriani C."/>
            <person name="Del Mar Angel L."/>
            <person name="du Plessis D."/>
            <person name="Fuchs T."/>
            <person name="Gasser K."/>
            <person name="Kramer D."/>
            <person name="Li W."/>
            <person name="Munsamy K."/>
            <person name="Piso A."/>
            <person name="Price J.L."/>
            <person name="Sonnekus B."/>
            <person name="Thomas C."/>
            <person name="van der Nest A."/>
            <person name="van Dijk A."/>
            <person name="van Heerden A."/>
            <person name="van Vuuren N."/>
            <person name="Yilmaz N."/>
            <person name="Duong T.A."/>
            <person name="van der Merwe N.A."/>
            <person name="Wingfield M.J."/>
            <person name="Wingfield B.D."/>
        </authorList>
    </citation>
    <scope>NUCLEOTIDE SEQUENCE [LARGE SCALE GENOMIC DNA]</scope>
    <source>
        <strain evidence="2 3">CMW 5346</strain>
    </source>
</reference>
<name>A0ABR3YR02_9PEZI</name>
<feature type="region of interest" description="Disordered" evidence="1">
    <location>
        <begin position="121"/>
        <end position="158"/>
    </location>
</feature>
<evidence type="ECO:0000256" key="1">
    <source>
        <dbReference type="SAM" id="MobiDB-lite"/>
    </source>
</evidence>
<organism evidence="2 3">
    <name type="scientific">Sporothrix stenoceras</name>
    <dbReference type="NCBI Taxonomy" id="5173"/>
    <lineage>
        <taxon>Eukaryota</taxon>
        <taxon>Fungi</taxon>
        <taxon>Dikarya</taxon>
        <taxon>Ascomycota</taxon>
        <taxon>Pezizomycotina</taxon>
        <taxon>Sordariomycetes</taxon>
        <taxon>Sordariomycetidae</taxon>
        <taxon>Ophiostomatales</taxon>
        <taxon>Ophiostomataceae</taxon>
        <taxon>Sporothrix</taxon>
    </lineage>
</organism>
<evidence type="ECO:0000313" key="3">
    <source>
        <dbReference type="Proteomes" id="UP001583186"/>
    </source>
</evidence>
<accession>A0ABR3YR02</accession>